<dbReference type="RefSeq" id="WP_128686733.1">
    <property type="nucleotide sequence ID" value="NZ_CP029684.2"/>
</dbReference>
<reference evidence="1 2" key="1">
    <citation type="journal article" date="2019" name="Syst. Appl. Microbiol.">
        <title>Oenococcus sicerae sp. nov., isolated from French cider.</title>
        <authorList>
            <person name="Cousin F.J."/>
            <person name="Le Guellec R."/>
            <person name="Chagnot C."/>
            <person name="Goux D."/>
            <person name="Dalmasso M."/>
            <person name="Laplace J.M."/>
            <person name="Cretenet M."/>
        </authorList>
    </citation>
    <scope>NUCLEOTIDE SEQUENCE [LARGE SCALE GENOMIC DNA]</scope>
    <source>
        <strain evidence="1 2">UCMA 15228</strain>
    </source>
</reference>
<dbReference type="EMBL" id="CP029684">
    <property type="protein sequence ID" value="QAS70263.1"/>
    <property type="molecule type" value="Genomic_DNA"/>
</dbReference>
<keyword evidence="2" id="KW-1185">Reference proteome</keyword>
<sequence>MRKINLQRFATVDASAGLAATGTILGWSVDGTTFTDVAGIQTTPDIGAAPDSIDVTSLADTKRKSVSGLAAAATLAFNVIYKGVNFSALIPKDGDGVQYKWQITYPDGMKATFTGSFTLTVQNAAVNGAITFTISIVVSDGPDFTPAPTGA</sequence>
<dbReference type="Proteomes" id="UP000286907">
    <property type="component" value="Chromosome"/>
</dbReference>
<gene>
    <name evidence="1" type="ORF">DLJ48_06875</name>
</gene>
<dbReference type="InterPro" id="IPR014918">
    <property type="entry name" value="Phage_tail_3"/>
</dbReference>
<organism evidence="1 2">
    <name type="scientific">Oenococcus sicerae</name>
    <dbReference type="NCBI Taxonomy" id="2203724"/>
    <lineage>
        <taxon>Bacteria</taxon>
        <taxon>Bacillati</taxon>
        <taxon>Bacillota</taxon>
        <taxon>Bacilli</taxon>
        <taxon>Lactobacillales</taxon>
        <taxon>Lactobacillaceae</taxon>
        <taxon>Oenococcus</taxon>
    </lineage>
</organism>
<dbReference type="Pfam" id="PF08813">
    <property type="entry name" value="Phage_tail_3"/>
    <property type="match status" value="1"/>
</dbReference>
<name>A0ABX5QNE2_9LACO</name>
<evidence type="ECO:0000313" key="1">
    <source>
        <dbReference type="EMBL" id="QAS70263.1"/>
    </source>
</evidence>
<dbReference type="Gene3D" id="4.10.410.40">
    <property type="match status" value="1"/>
</dbReference>
<proteinExistence type="predicted"/>
<accession>A0ABX5QNE2</accession>
<protein>
    <submittedName>
        <fullName evidence="1">Phage tail protein</fullName>
    </submittedName>
</protein>
<evidence type="ECO:0000313" key="2">
    <source>
        <dbReference type="Proteomes" id="UP000286907"/>
    </source>
</evidence>